<feature type="domain" description="CHAT" evidence="1">
    <location>
        <begin position="666"/>
        <end position="937"/>
    </location>
</feature>
<comment type="caution">
    <text evidence="2">The sequence shown here is derived from an EMBL/GenBank/DDBJ whole genome shotgun (WGS) entry which is preliminary data.</text>
</comment>
<dbReference type="Gene3D" id="1.25.40.10">
    <property type="entry name" value="Tetratricopeptide repeat domain"/>
    <property type="match status" value="1"/>
</dbReference>
<reference evidence="3" key="1">
    <citation type="submission" date="2018-08" db="EMBL/GenBank/DDBJ databases">
        <authorList>
            <person name="Zhang J."/>
            <person name="Du Z.-J."/>
        </authorList>
    </citation>
    <scope>NUCLEOTIDE SEQUENCE [LARGE SCALE GENOMIC DNA]</scope>
    <source>
        <strain evidence="3">KCTC 52655</strain>
    </source>
</reference>
<dbReference type="Proteomes" id="UP000256561">
    <property type="component" value="Unassembled WGS sequence"/>
</dbReference>
<dbReference type="InterPro" id="IPR011990">
    <property type="entry name" value="TPR-like_helical_dom_sf"/>
</dbReference>
<proteinExistence type="predicted"/>
<keyword evidence="3" id="KW-1185">Reference proteome</keyword>
<dbReference type="PANTHER" id="PTHR10098:SF108">
    <property type="entry name" value="TETRATRICOPEPTIDE REPEAT PROTEIN 28"/>
    <property type="match status" value="1"/>
</dbReference>
<name>A0A3D8M385_9ALTE</name>
<evidence type="ECO:0000313" key="3">
    <source>
        <dbReference type="Proteomes" id="UP000256561"/>
    </source>
</evidence>
<evidence type="ECO:0000259" key="1">
    <source>
        <dbReference type="Pfam" id="PF12770"/>
    </source>
</evidence>
<accession>A0A3D8M385</accession>
<protein>
    <submittedName>
        <fullName evidence="2">CHAT domain-containing protein</fullName>
    </submittedName>
</protein>
<evidence type="ECO:0000313" key="2">
    <source>
        <dbReference type="EMBL" id="RDV24101.1"/>
    </source>
</evidence>
<dbReference type="SUPFAM" id="SSF48452">
    <property type="entry name" value="TPR-like"/>
    <property type="match status" value="1"/>
</dbReference>
<dbReference type="AlphaFoldDB" id="A0A3D8M385"/>
<dbReference type="PANTHER" id="PTHR10098">
    <property type="entry name" value="RAPSYN-RELATED"/>
    <property type="match status" value="1"/>
</dbReference>
<dbReference type="Pfam" id="PF12770">
    <property type="entry name" value="CHAT"/>
    <property type="match status" value="1"/>
</dbReference>
<organism evidence="2 3">
    <name type="scientific">Alteromonas aestuariivivens</name>
    <dbReference type="NCBI Taxonomy" id="1938339"/>
    <lineage>
        <taxon>Bacteria</taxon>
        <taxon>Pseudomonadati</taxon>
        <taxon>Pseudomonadota</taxon>
        <taxon>Gammaproteobacteria</taxon>
        <taxon>Alteromonadales</taxon>
        <taxon>Alteromonadaceae</taxon>
        <taxon>Alteromonas/Salinimonas group</taxon>
        <taxon>Alteromonas</taxon>
    </lineage>
</organism>
<sequence length="946" mass="104920">MDGNPVPSSLPFGFVGSYLVFLTPKSPVLCLYGYRKEIGVPQVKEFRDEETATTLMELARRWQQGEDKVYLAQSYLNLSEQRLHADEMLWQLALQSSFQAASYSQLFTLVESVDAQKHNAAVKHFGNLLAARAALYDRAFSKAEYYLSRSEALESSGVLEIGVFERLVVAASSQLSAGNLKQGLQRLGQAEALLKSELDVSDTPPQLLAEYYDNLGHAQLVSFYRSGSEAELAQGIKYEQRALALALEAGHPRQIISIHSNNAWLLRASRKYNSAIIHFLQALQILEQQPDPIYRLYLYRNLGELFVELGANIQARTFIQASLAQAEENSLYWQAKLHCLMARSLTSSGKFEDAVREADLCYQQAEFVAGLEPGKRRELRAQSLSMLITLNRASSAQVDKLVGLLDKLEQPDVKIRAYLALASHSAKQGDAQKTQHLIDAAVADSDHGASPTLRLNALTEAARHSSKYNQSEFVGPVIELIEQVASELNLAELGPAWQQQVMSFFQVHLVYLLKRGDHAKAFDLVQRSRVISFRFKAQMPQIHAWSEDLIALEKAHFFNGKDYSLALGTARLTAALAKLQNQSQSGGNSAPSVKTVSLDDLKKLLPDGQGVLLYYQTQQDYGVFWVRRGFHQVITLGAVSEIDTSNNGLYESLTSPMSNAWSGIQTASKQLISPMSGLSDIQTLLVYPEGSIYLVPFSALLLENGQPLIRSVKLIQPITVTLKTIEYLPENPPLRVSLFASPIFDNSLTTQLPSLPWSGVEASAITEVFGTQQVNAFVGRKANKTNLLSDMVRASPVLHISTHNHFDPKRPLLGGLSLAKPTSSSQTVADFVSFQEIFSYRFNNQLVFLNGCSTAMGQLHAGDGLHSVARGFLNSGANRVVGTLWPLADSASAKFSAEFYRHLKRHNDVAQALQQTQWFFASSGRYKHPFYWAGYSLFSQPDRNQP</sequence>
<dbReference type="InterPro" id="IPR024983">
    <property type="entry name" value="CHAT_dom"/>
</dbReference>
<dbReference type="EMBL" id="QRHA01000014">
    <property type="protein sequence ID" value="RDV24101.1"/>
    <property type="molecule type" value="Genomic_DNA"/>
</dbReference>
<gene>
    <name evidence="2" type="ORF">DXV75_15545</name>
</gene>